<proteinExistence type="predicted"/>
<name>D7FI00_ECTSI</name>
<accession>D7FI00</accession>
<dbReference type="EMBL" id="FN649751">
    <property type="protein sequence ID" value="CBJ49011.1"/>
    <property type="molecule type" value="Genomic_DNA"/>
</dbReference>
<gene>
    <name evidence="2" type="ORF">Esi_0115_0064</name>
</gene>
<dbReference type="Proteomes" id="UP000002630">
    <property type="component" value="Linkage Group LG26"/>
</dbReference>
<feature type="compositionally biased region" description="Gly residues" evidence="1">
    <location>
        <begin position="22"/>
        <end position="31"/>
    </location>
</feature>
<protein>
    <submittedName>
        <fullName evidence="2">Uncharacterized protein</fullName>
    </submittedName>
</protein>
<dbReference type="InParanoid" id="D7FI00"/>
<keyword evidence="3" id="KW-1185">Reference proteome</keyword>
<feature type="region of interest" description="Disordered" evidence="1">
    <location>
        <begin position="1"/>
        <end position="39"/>
    </location>
</feature>
<evidence type="ECO:0000256" key="1">
    <source>
        <dbReference type="SAM" id="MobiDB-lite"/>
    </source>
</evidence>
<dbReference type="EMBL" id="FN647841">
    <property type="protein sequence ID" value="CBJ49011.1"/>
    <property type="molecule type" value="Genomic_DNA"/>
</dbReference>
<dbReference type="AlphaFoldDB" id="D7FI00"/>
<sequence>MKGRRNRRAGGASGRKPRKDGGAGGGYGRGGAMARRRRPGVDVGIWRGQVVKSVKVGEGPLPSRVPATCEELGKEEALRRLDDYVGVSFNELPGSIGGVFAGIREGRGPAPT</sequence>
<organism evidence="2 3">
    <name type="scientific">Ectocarpus siliculosus</name>
    <name type="common">Brown alga</name>
    <name type="synonym">Conferva siliculosa</name>
    <dbReference type="NCBI Taxonomy" id="2880"/>
    <lineage>
        <taxon>Eukaryota</taxon>
        <taxon>Sar</taxon>
        <taxon>Stramenopiles</taxon>
        <taxon>Ochrophyta</taxon>
        <taxon>PX clade</taxon>
        <taxon>Phaeophyceae</taxon>
        <taxon>Ectocarpales</taxon>
        <taxon>Ectocarpaceae</taxon>
        <taxon>Ectocarpus</taxon>
    </lineage>
</organism>
<evidence type="ECO:0000313" key="3">
    <source>
        <dbReference type="Proteomes" id="UP000002630"/>
    </source>
</evidence>
<reference evidence="2 3" key="1">
    <citation type="journal article" date="2010" name="Nature">
        <title>The Ectocarpus genome and the independent evolution of multicellularity in brown algae.</title>
        <authorList>
            <person name="Cock J.M."/>
            <person name="Sterck L."/>
            <person name="Rouze P."/>
            <person name="Scornet D."/>
            <person name="Allen A.E."/>
            <person name="Amoutzias G."/>
            <person name="Anthouard V."/>
            <person name="Artiguenave F."/>
            <person name="Aury J.M."/>
            <person name="Badger J.H."/>
            <person name="Beszteri B."/>
            <person name="Billiau K."/>
            <person name="Bonnet E."/>
            <person name="Bothwell J.H."/>
            <person name="Bowler C."/>
            <person name="Boyen C."/>
            <person name="Brownlee C."/>
            <person name="Carrano C.J."/>
            <person name="Charrier B."/>
            <person name="Cho G.Y."/>
            <person name="Coelho S.M."/>
            <person name="Collen J."/>
            <person name="Corre E."/>
            <person name="Da Silva C."/>
            <person name="Delage L."/>
            <person name="Delaroque N."/>
            <person name="Dittami S.M."/>
            <person name="Doulbeau S."/>
            <person name="Elias M."/>
            <person name="Farnham G."/>
            <person name="Gachon C.M."/>
            <person name="Gschloessl B."/>
            <person name="Heesch S."/>
            <person name="Jabbari K."/>
            <person name="Jubin C."/>
            <person name="Kawai H."/>
            <person name="Kimura K."/>
            <person name="Kloareg B."/>
            <person name="Kupper F.C."/>
            <person name="Lang D."/>
            <person name="Le Bail A."/>
            <person name="Leblanc C."/>
            <person name="Lerouge P."/>
            <person name="Lohr M."/>
            <person name="Lopez P.J."/>
            <person name="Martens C."/>
            <person name="Maumus F."/>
            <person name="Michel G."/>
            <person name="Miranda-Saavedra D."/>
            <person name="Morales J."/>
            <person name="Moreau H."/>
            <person name="Motomura T."/>
            <person name="Nagasato C."/>
            <person name="Napoli C.A."/>
            <person name="Nelson D.R."/>
            <person name="Nyvall-Collen P."/>
            <person name="Peters A.F."/>
            <person name="Pommier C."/>
            <person name="Potin P."/>
            <person name="Poulain J."/>
            <person name="Quesneville H."/>
            <person name="Read B."/>
            <person name="Rensing S.A."/>
            <person name="Ritter A."/>
            <person name="Rousvoal S."/>
            <person name="Samanta M."/>
            <person name="Samson G."/>
            <person name="Schroeder D.C."/>
            <person name="Segurens B."/>
            <person name="Strittmatter M."/>
            <person name="Tonon T."/>
            <person name="Tregear J.W."/>
            <person name="Valentin K."/>
            <person name="von Dassow P."/>
            <person name="Yamagishi T."/>
            <person name="Van de Peer Y."/>
            <person name="Wincker P."/>
        </authorList>
    </citation>
    <scope>NUCLEOTIDE SEQUENCE [LARGE SCALE GENOMIC DNA]</scope>
    <source>
        <strain evidence="3">Ec32 / CCAP1310/4</strain>
    </source>
</reference>
<evidence type="ECO:0000313" key="2">
    <source>
        <dbReference type="EMBL" id="CBJ49011.1"/>
    </source>
</evidence>